<dbReference type="RefSeq" id="WP_307489855.1">
    <property type="nucleotide sequence ID" value="NZ_JAUSSY010000006.1"/>
</dbReference>
<keyword evidence="3" id="KW-1185">Reference proteome</keyword>
<sequence length="231" mass="25270">MSIESERQVPAEHRWPAVIGLLVALGLYATLPTTFLPGVRIAVVVVGVGLLVPLLVLNPRRLTRQTRWSRYLSVGQALLLVIANETALVQLIVVLTNSANSSGPTLLLAALQVWVTNVIAFALVYWELDRGGPVFRRHTPRHELPRADFRFPQDEDHDAVKEVAARSSVKTGWTASFIDYVYFSLSNSMAFSPTDTMPLSARAKSLMGLEAFGGFVLLALVIAHAVSLLAQ</sequence>
<feature type="transmembrane region" description="Helical" evidence="1">
    <location>
        <begin position="37"/>
        <end position="57"/>
    </location>
</feature>
<keyword evidence="1" id="KW-1133">Transmembrane helix</keyword>
<reference evidence="2 3" key="1">
    <citation type="submission" date="2023-07" db="EMBL/GenBank/DDBJ databases">
        <title>Sorghum-associated microbial communities from plants grown in Nebraska, USA.</title>
        <authorList>
            <person name="Schachtman D."/>
        </authorList>
    </citation>
    <scope>NUCLEOTIDE SEQUENCE [LARGE SCALE GENOMIC DNA]</scope>
    <source>
        <strain evidence="2 3">DS994</strain>
    </source>
</reference>
<feature type="transmembrane region" description="Helical" evidence="1">
    <location>
        <begin position="77"/>
        <end position="95"/>
    </location>
</feature>
<evidence type="ECO:0000313" key="3">
    <source>
        <dbReference type="Proteomes" id="UP001226389"/>
    </source>
</evidence>
<keyword evidence="1" id="KW-0472">Membrane</keyword>
<name>A0ABT9UGD0_9MICC</name>
<proteinExistence type="predicted"/>
<accession>A0ABT9UGD0</accession>
<organism evidence="2 3">
    <name type="scientific">Pseudarthrobacter defluvii</name>
    <dbReference type="NCBI Taxonomy" id="410837"/>
    <lineage>
        <taxon>Bacteria</taxon>
        <taxon>Bacillati</taxon>
        <taxon>Actinomycetota</taxon>
        <taxon>Actinomycetes</taxon>
        <taxon>Micrococcales</taxon>
        <taxon>Micrococcaceae</taxon>
        <taxon>Pseudarthrobacter</taxon>
    </lineage>
</organism>
<protein>
    <submittedName>
        <fullName evidence="2">Membrane protein</fullName>
    </submittedName>
</protein>
<dbReference type="Proteomes" id="UP001226389">
    <property type="component" value="Unassembled WGS sequence"/>
</dbReference>
<dbReference type="SUPFAM" id="SSF81324">
    <property type="entry name" value="Voltage-gated potassium channels"/>
    <property type="match status" value="1"/>
</dbReference>
<feature type="transmembrane region" description="Helical" evidence="1">
    <location>
        <begin position="12"/>
        <end position="31"/>
    </location>
</feature>
<feature type="transmembrane region" description="Helical" evidence="1">
    <location>
        <begin position="107"/>
        <end position="128"/>
    </location>
</feature>
<dbReference type="EMBL" id="JAUSSY010000006">
    <property type="protein sequence ID" value="MDQ0118685.1"/>
    <property type="molecule type" value="Genomic_DNA"/>
</dbReference>
<evidence type="ECO:0000313" key="2">
    <source>
        <dbReference type="EMBL" id="MDQ0118685.1"/>
    </source>
</evidence>
<comment type="caution">
    <text evidence="2">The sequence shown here is derived from an EMBL/GenBank/DDBJ whole genome shotgun (WGS) entry which is preliminary data.</text>
</comment>
<evidence type="ECO:0000256" key="1">
    <source>
        <dbReference type="SAM" id="Phobius"/>
    </source>
</evidence>
<keyword evidence="1" id="KW-0812">Transmembrane</keyword>
<gene>
    <name evidence="2" type="ORF">J2T22_001871</name>
</gene>
<feature type="transmembrane region" description="Helical" evidence="1">
    <location>
        <begin position="206"/>
        <end position="230"/>
    </location>
</feature>